<feature type="transmembrane region" description="Helical" evidence="2">
    <location>
        <begin position="262"/>
        <end position="283"/>
    </location>
</feature>
<evidence type="ECO:0000313" key="3">
    <source>
        <dbReference type="EMBL" id="KAF5358390.1"/>
    </source>
</evidence>
<keyword evidence="2" id="KW-1133">Transmembrane helix</keyword>
<gene>
    <name evidence="3" type="ORF">D9756_001197</name>
</gene>
<proteinExistence type="predicted"/>
<organism evidence="3 4">
    <name type="scientific">Leucocoprinus leucothites</name>
    <dbReference type="NCBI Taxonomy" id="201217"/>
    <lineage>
        <taxon>Eukaryota</taxon>
        <taxon>Fungi</taxon>
        <taxon>Dikarya</taxon>
        <taxon>Basidiomycota</taxon>
        <taxon>Agaricomycotina</taxon>
        <taxon>Agaricomycetes</taxon>
        <taxon>Agaricomycetidae</taxon>
        <taxon>Agaricales</taxon>
        <taxon>Agaricineae</taxon>
        <taxon>Agaricaceae</taxon>
        <taxon>Leucocoprinus</taxon>
    </lineage>
</organism>
<feature type="transmembrane region" description="Helical" evidence="2">
    <location>
        <begin position="234"/>
        <end position="256"/>
    </location>
</feature>
<feature type="transmembrane region" description="Helical" evidence="2">
    <location>
        <begin position="86"/>
        <end position="107"/>
    </location>
</feature>
<dbReference type="Proteomes" id="UP000559027">
    <property type="component" value="Unassembled WGS sequence"/>
</dbReference>
<evidence type="ECO:0000256" key="1">
    <source>
        <dbReference type="SAM" id="MobiDB-lite"/>
    </source>
</evidence>
<keyword evidence="2" id="KW-0472">Membrane</keyword>
<feature type="compositionally biased region" description="Basic and acidic residues" evidence="1">
    <location>
        <begin position="376"/>
        <end position="390"/>
    </location>
</feature>
<dbReference type="EMBL" id="JAACJO010000005">
    <property type="protein sequence ID" value="KAF5358390.1"/>
    <property type="molecule type" value="Genomic_DNA"/>
</dbReference>
<feature type="transmembrane region" description="Helical" evidence="2">
    <location>
        <begin position="119"/>
        <end position="138"/>
    </location>
</feature>
<reference evidence="3 4" key="1">
    <citation type="journal article" date="2020" name="ISME J.">
        <title>Uncovering the hidden diversity of litter-decomposition mechanisms in mushroom-forming fungi.</title>
        <authorList>
            <person name="Floudas D."/>
            <person name="Bentzer J."/>
            <person name="Ahren D."/>
            <person name="Johansson T."/>
            <person name="Persson P."/>
            <person name="Tunlid A."/>
        </authorList>
    </citation>
    <scope>NUCLEOTIDE SEQUENCE [LARGE SCALE GENOMIC DNA]</scope>
    <source>
        <strain evidence="3 4">CBS 146.42</strain>
    </source>
</reference>
<evidence type="ECO:0000256" key="2">
    <source>
        <dbReference type="SAM" id="Phobius"/>
    </source>
</evidence>
<sequence>MGKNWLDPAELARDSRKSGLLPFIAFVPQDRLNRPVTNGSLSAPLSGVYGAFSLALAGMATWDVIKTLGFDISVVRGKRPRRWPMLLYFITRICMILHIFALAVNLNAIQEIPCQEVTWISKVSDAIGTCFSSLILVLRTRAVWHRDLKVTVGLGTLFCGQIAVWCQTFRYSVSRWDPQRKACAVVSTAPRPLLVTVFAYTMAFDLIILVLCAYRLSKNRRSNGLAAHLLRDGIMYFCAVFGANLVQMIMACLALNPVMNIIALPFALVVSAIASTTVFRNVFIRYDAFSGENSNNPSSQQRGISDTGVNRLGTPRIHLTQGAPHHVVTNDIPLGDYKTSYASNHHHYTHDTIGGGISVHKVVGVEVDDGSPDTESLSRDDFSHEKGRAL</sequence>
<feature type="transmembrane region" description="Helical" evidence="2">
    <location>
        <begin position="150"/>
        <end position="173"/>
    </location>
</feature>
<name>A0A8H5G534_9AGAR</name>
<dbReference type="OrthoDB" id="3197626at2759"/>
<keyword evidence="2" id="KW-0812">Transmembrane</keyword>
<evidence type="ECO:0000313" key="4">
    <source>
        <dbReference type="Proteomes" id="UP000559027"/>
    </source>
</evidence>
<feature type="region of interest" description="Disordered" evidence="1">
    <location>
        <begin position="368"/>
        <end position="390"/>
    </location>
</feature>
<dbReference type="AlphaFoldDB" id="A0A8H5G534"/>
<keyword evidence="4" id="KW-1185">Reference proteome</keyword>
<comment type="caution">
    <text evidence="3">The sequence shown here is derived from an EMBL/GenBank/DDBJ whole genome shotgun (WGS) entry which is preliminary data.</text>
</comment>
<protein>
    <submittedName>
        <fullName evidence="3">Uncharacterized protein</fullName>
    </submittedName>
</protein>
<accession>A0A8H5G534</accession>
<feature type="transmembrane region" description="Helical" evidence="2">
    <location>
        <begin position="47"/>
        <end position="65"/>
    </location>
</feature>
<feature type="transmembrane region" description="Helical" evidence="2">
    <location>
        <begin position="193"/>
        <end position="214"/>
    </location>
</feature>